<name>A0A848MQ19_9GAMM</name>
<dbReference type="Pfam" id="PF06042">
    <property type="entry name" value="NTP_transf_6"/>
    <property type="match status" value="1"/>
</dbReference>
<dbReference type="GO" id="GO:0016740">
    <property type="term" value="F:transferase activity"/>
    <property type="evidence" value="ECO:0007669"/>
    <property type="project" value="UniProtKB-KW"/>
</dbReference>
<reference evidence="1 2" key="1">
    <citation type="submission" date="2020-01" db="EMBL/GenBank/DDBJ databases">
        <authorList>
            <person name="Lee S.D."/>
        </authorList>
    </citation>
    <scope>NUCLEOTIDE SEQUENCE [LARGE SCALE GENOMIC DNA]</scope>
    <source>
        <strain evidence="1 2">SAP-1</strain>
    </source>
</reference>
<protein>
    <submittedName>
        <fullName evidence="1">Nucleotidyltransferase family protein</fullName>
    </submittedName>
</protein>
<reference evidence="1 2" key="2">
    <citation type="submission" date="2020-06" db="EMBL/GenBank/DDBJ databases">
        <title>Polyphasic characterization of a Rahnella strain isolated from tree sap.</title>
        <authorList>
            <person name="Kim I.S."/>
        </authorList>
    </citation>
    <scope>NUCLEOTIDE SEQUENCE [LARGE SCALE GENOMIC DNA]</scope>
    <source>
        <strain evidence="1 2">SAP-1</strain>
    </source>
</reference>
<gene>
    <name evidence="1" type="ORF">GW590_20185</name>
</gene>
<dbReference type="PANTHER" id="PTHR39166">
    <property type="entry name" value="BLL1166 PROTEIN"/>
    <property type="match status" value="1"/>
</dbReference>
<evidence type="ECO:0000313" key="1">
    <source>
        <dbReference type="EMBL" id="NMP29169.1"/>
    </source>
</evidence>
<evidence type="ECO:0000313" key="2">
    <source>
        <dbReference type="Proteomes" id="UP000585363"/>
    </source>
</evidence>
<sequence>MKQQQIKDWISQDVMRMQALNAAQQLGLDDWCLAAGFVRNLVWDRLHNYRHSTPLNDIDVIYFNPQQPDADLDREYEQRLRDLLPLPWSVKNQARMHLKHQHPPYTSSSEAISYWVETETAIGVRLNEYQQLELIAPLGVDALFDFSITLNPKCGKPEMLLARAAEKKWTEIWQDLHIKM</sequence>
<dbReference type="PANTHER" id="PTHR39166:SF1">
    <property type="entry name" value="BLL1166 PROTEIN"/>
    <property type="match status" value="1"/>
</dbReference>
<proteinExistence type="predicted"/>
<dbReference type="EMBL" id="JAADJU010000012">
    <property type="protein sequence ID" value="NMP29169.1"/>
    <property type="molecule type" value="Genomic_DNA"/>
</dbReference>
<comment type="caution">
    <text evidence="1">The sequence shown here is derived from an EMBL/GenBank/DDBJ whole genome shotgun (WGS) entry which is preliminary data.</text>
</comment>
<organism evidence="1 2">
    <name type="scientific">Rouxiella aceris</name>
    <dbReference type="NCBI Taxonomy" id="2703884"/>
    <lineage>
        <taxon>Bacteria</taxon>
        <taxon>Pseudomonadati</taxon>
        <taxon>Pseudomonadota</taxon>
        <taxon>Gammaproteobacteria</taxon>
        <taxon>Enterobacterales</taxon>
        <taxon>Yersiniaceae</taxon>
        <taxon>Rouxiella</taxon>
    </lineage>
</organism>
<dbReference type="InterPro" id="IPR009267">
    <property type="entry name" value="NTP_transf_6"/>
</dbReference>
<keyword evidence="2" id="KW-1185">Reference proteome</keyword>
<accession>A0A848MQ19</accession>
<dbReference type="AlphaFoldDB" id="A0A848MQ19"/>
<dbReference type="RefSeq" id="WP_169404883.1">
    <property type="nucleotide sequence ID" value="NZ_JAADJU010000012.1"/>
</dbReference>
<keyword evidence="1" id="KW-0808">Transferase</keyword>
<dbReference type="Proteomes" id="UP000585363">
    <property type="component" value="Unassembled WGS sequence"/>
</dbReference>